<keyword evidence="3" id="KW-1185">Reference proteome</keyword>
<feature type="region of interest" description="Disordered" evidence="1">
    <location>
        <begin position="122"/>
        <end position="167"/>
    </location>
</feature>
<dbReference type="GO" id="GO:0045503">
    <property type="term" value="F:dynein light chain binding"/>
    <property type="evidence" value="ECO:0007669"/>
    <property type="project" value="InterPro"/>
</dbReference>
<reference evidence="4" key="1">
    <citation type="submission" date="2017-02" db="UniProtKB">
        <authorList>
            <consortium name="WormBaseParasite"/>
        </authorList>
    </citation>
    <scope>IDENTIFICATION</scope>
</reference>
<dbReference type="OrthoDB" id="5873193at2759"/>
<reference evidence="2 3" key="2">
    <citation type="submission" date="2018-11" db="EMBL/GenBank/DDBJ databases">
        <authorList>
            <consortium name="Pathogen Informatics"/>
        </authorList>
    </citation>
    <scope>NUCLEOTIDE SEQUENCE [LARGE SCALE GENOMIC DNA]</scope>
</reference>
<name>A0A0N5CL90_THECL</name>
<dbReference type="WBParaSite" id="TCLT_0000087001-mRNA-1">
    <property type="protein sequence ID" value="TCLT_0000087001-mRNA-1"/>
    <property type="gene ID" value="TCLT_0000087001"/>
</dbReference>
<feature type="region of interest" description="Disordered" evidence="1">
    <location>
        <begin position="1"/>
        <end position="23"/>
    </location>
</feature>
<evidence type="ECO:0000313" key="3">
    <source>
        <dbReference type="Proteomes" id="UP000276776"/>
    </source>
</evidence>
<dbReference type="AlphaFoldDB" id="A0A0N5CL90"/>
<feature type="compositionally biased region" description="Basic and acidic residues" evidence="1">
    <location>
        <begin position="1"/>
        <end position="11"/>
    </location>
</feature>
<dbReference type="OMA" id="VEFNICI"/>
<dbReference type="GO" id="GO:0045504">
    <property type="term" value="F:dynein heavy chain binding"/>
    <property type="evidence" value="ECO:0007669"/>
    <property type="project" value="InterPro"/>
</dbReference>
<dbReference type="InterPro" id="IPR042505">
    <property type="entry name" value="DYNC2I1"/>
</dbReference>
<sequence>MNEGKREDRVHFSRRNSAKVKEEIHKPIKKNEKKITENTSIVEDEKIPLSSIDKTRRNVPSGGRSQTRSKLLKPNIVKIRNAISEESRKNYTSENRKEKLQKTINAANNSINVIKDNSIDKSSRPLLNRKSSKSSFRHSEISKKSLLQRIPSLKESEMPSSNLDEYNYKDDFEDYVDDFEEDSESEEESEKFEQNNQNFEQKNLLNSQFEINENTSTEPDKNEEDFDSPLLQRLLNSQWHKNDTKVSTSHKDFKFQNREIDLTNLPTTDCTENYEVRHRYQILTKLIGMERIQFELLDHYPIRDYDFYMQMFGHTNKCQAQTQTREDDVDINSKGCGIENDWESNRTNENFTLQEIEFFKMNPSKTNKLRHFVTTVGQVLIDLTQSSKSSMEPKLDYTHSYLKCSAGYNKFSTGSLTKSSKVTCALHREDLLFIAFYIEETEDESIIGKSILVEFNICISNHPTRILLCENEIQCLCMAPDGTSAIFAGLAILRWPENNKTYPLRTPAYDTSFRALKIQELDEQASIVAISETSIAVNNPETYQIVTINEVGTVNIWTVINDKLSSLTVDEEDLGLRPGAQLKLSQTMVIRPVSSNFCTLQKTTVTCMVMVPENPGQFITGTSRGDINTFVRSKAIKTRHRKWFACHFQPLNHLFLCIPTIFYTIHKYGLLLEWDLAKSKTPNITYNMNLKNGLEIVAATMGLYANDSKLDLLTISFNNGEVELHKLLKSPNTSNNQNKNSSLLKAIESINNL</sequence>
<evidence type="ECO:0000256" key="1">
    <source>
        <dbReference type="SAM" id="MobiDB-lite"/>
    </source>
</evidence>
<dbReference type="EMBL" id="UYYF01000081">
    <property type="protein sequence ID" value="VDM96022.1"/>
    <property type="molecule type" value="Genomic_DNA"/>
</dbReference>
<dbReference type="PANTHER" id="PTHR16022">
    <property type="entry name" value="WD REPEAT DOMAIN 60"/>
    <property type="match status" value="1"/>
</dbReference>
<proteinExistence type="predicted"/>
<feature type="region of interest" description="Disordered" evidence="1">
    <location>
        <begin position="48"/>
        <end position="71"/>
    </location>
</feature>
<accession>A0A0N5CL90</accession>
<dbReference type="SUPFAM" id="SSF50978">
    <property type="entry name" value="WD40 repeat-like"/>
    <property type="match status" value="1"/>
</dbReference>
<dbReference type="Proteomes" id="UP000276776">
    <property type="component" value="Unassembled WGS sequence"/>
</dbReference>
<dbReference type="GO" id="GO:0042073">
    <property type="term" value="P:intraciliary transport"/>
    <property type="evidence" value="ECO:0007669"/>
    <property type="project" value="InterPro"/>
</dbReference>
<evidence type="ECO:0000313" key="2">
    <source>
        <dbReference type="EMBL" id="VDM96022.1"/>
    </source>
</evidence>
<dbReference type="GO" id="GO:0005868">
    <property type="term" value="C:cytoplasmic dynein complex"/>
    <property type="evidence" value="ECO:0007669"/>
    <property type="project" value="InterPro"/>
</dbReference>
<protein>
    <submittedName>
        <fullName evidence="4">WD repeat-containing protein 60</fullName>
    </submittedName>
</protein>
<dbReference type="STRING" id="103827.A0A0N5CL90"/>
<organism evidence="4">
    <name type="scientific">Thelazia callipaeda</name>
    <name type="common">Oriental eyeworm</name>
    <name type="synonym">Parasitic nematode</name>
    <dbReference type="NCBI Taxonomy" id="103827"/>
    <lineage>
        <taxon>Eukaryota</taxon>
        <taxon>Metazoa</taxon>
        <taxon>Ecdysozoa</taxon>
        <taxon>Nematoda</taxon>
        <taxon>Chromadorea</taxon>
        <taxon>Rhabditida</taxon>
        <taxon>Spirurina</taxon>
        <taxon>Spiruromorpha</taxon>
        <taxon>Thelazioidea</taxon>
        <taxon>Thelaziidae</taxon>
        <taxon>Thelazia</taxon>
    </lineage>
</organism>
<evidence type="ECO:0000313" key="4">
    <source>
        <dbReference type="WBParaSite" id="TCLT_0000087001-mRNA-1"/>
    </source>
</evidence>
<dbReference type="GO" id="GO:0005929">
    <property type="term" value="C:cilium"/>
    <property type="evidence" value="ECO:0007669"/>
    <property type="project" value="GOC"/>
</dbReference>
<gene>
    <name evidence="2" type="ORF">TCLT_LOCUS871</name>
</gene>
<dbReference type="InterPro" id="IPR036322">
    <property type="entry name" value="WD40_repeat_dom_sf"/>
</dbReference>
<dbReference type="PANTHER" id="PTHR16022:SF0">
    <property type="entry name" value="CYTOPLASMIC DYNEIN 2 INTERMEDIATE CHAIN 1"/>
    <property type="match status" value="1"/>
</dbReference>